<reference evidence="3 9" key="6">
    <citation type="journal article" date="2015" name="Vet. Microbiol.">
        <title>Whole-genome sequence of a novel Chinese cyprinid herpesvirus 3 isolate reveals the existence of a distinct European genotype in East Asia.</title>
        <authorList>
            <person name="Li W."/>
            <person name="Lee X."/>
            <person name="Weng S."/>
            <person name="He J."/>
            <person name="Dong C."/>
        </authorList>
    </citation>
    <scope>NUCLEOTIDE SEQUENCE [LARGE SCALE GENOMIC DNA]</scope>
    <source>
        <strain evidence="3">KHV-GZ11</strain>
    </source>
</reference>
<reference evidence="5 8" key="1">
    <citation type="journal article" date="2007" name="J. Virol.">
        <title>Genome sequences of three koi herpesvirus isolates representing the expanding distribution of an emerging disease threatening koi and common carp worldwide.</title>
        <authorList>
            <person name="Aoki T."/>
            <person name="Hirono I."/>
            <person name="Kurokawa K."/>
            <person name="Fukuda H."/>
            <person name="Nahary R."/>
            <person name="Eldar A."/>
            <person name="Davison A.J."/>
            <person name="Waltzek T.B."/>
            <person name="Bercovier H."/>
            <person name="Hedrick R.P."/>
        </authorList>
    </citation>
    <scope>NUCLEOTIDE SEQUENCE [LARGE SCALE GENOMIC DNA]</scope>
    <source>
        <strain evidence="1">KHV-I</strain>
        <strain evidence="2 8">KHV-U</strain>
    </source>
</reference>
<protein>
    <submittedName>
        <fullName evidence="3">ORF111R</fullName>
    </submittedName>
    <submittedName>
        <fullName evidence="2">Protein ORF111</fullName>
    </submittedName>
</protein>
<name>A3QMS9_CYHV3</name>
<organism evidence="1 5">
    <name type="scientific">Cyprinid herpesvirus 3</name>
    <name type="common">CyHV-3</name>
    <dbReference type="NCBI Taxonomy" id="180230"/>
    <lineage>
        <taxon>Viruses</taxon>
        <taxon>Duplodnaviria</taxon>
        <taxon>Heunggongvirae</taxon>
        <taxon>Peploviricota</taxon>
        <taxon>Herviviricetes</taxon>
        <taxon>Herpesvirales</taxon>
        <taxon>Alloherpesviridae</taxon>
        <taxon>Cyvirus</taxon>
        <taxon>Cyvirus cyprinidallo3</taxon>
    </lineage>
</organism>
<dbReference type="Proteomes" id="UP000106924">
    <property type="component" value="Segment"/>
</dbReference>
<evidence type="ECO:0000313" key="5">
    <source>
        <dbReference type="Proteomes" id="UP000106924"/>
    </source>
</evidence>
<dbReference type="EMBL" id="KP343683">
    <property type="protein sequence ID" value="AJP55599.1"/>
    <property type="molecule type" value="Genomic_DNA"/>
</dbReference>
<evidence type="ECO:0000313" key="1">
    <source>
        <dbReference type="EMBL" id="ABF81820.1"/>
    </source>
</evidence>
<reference evidence="6 7" key="4">
    <citation type="journal article" date="2009" name="J. Virol.">
        <title>The major portal of entry of koi herpesvirus in Cyprinus carpio is the skin.</title>
        <authorList>
            <person name="Costes B."/>
            <person name="Raj V.S."/>
            <person name="Michel B."/>
            <person name="Fournier G."/>
            <person name="Thirion M."/>
            <person name="Gillet L."/>
            <person name="Mast J."/>
            <person name="Lieffrig F."/>
            <person name="Bremont M."/>
            <person name="Vanderplasschen A."/>
        </authorList>
    </citation>
    <scope>NUCLEOTIDE SEQUENCE [LARGE SCALE GENOMIC DNA]</scope>
    <source>
        <strain evidence="4">FL</strain>
    </source>
</reference>
<dbReference type="KEGG" id="vg:11266441"/>
<evidence type="ECO:0000313" key="3">
    <source>
        <dbReference type="EMBL" id="AIC32466.1"/>
    </source>
</evidence>
<keyword evidence="8" id="KW-1185">Reference proteome</keyword>
<evidence type="ECO:0000313" key="2">
    <source>
        <dbReference type="EMBL" id="ABG42938.1"/>
    </source>
</evidence>
<sequence>MPRRRISSTNDDWWMEGLEQAWGTTLCDAPVNRSFTSNPVCVPISAGCAQLRSTTKPHWDSETCRSSVYVALTITLQRAVEYLNSQPKVYLWPRGESPPQPEKDDYWLSEEPIPELSAECPHLTLRTGSGLCQPLYVEERLDIYTAPCLMAVWIARESEPGVVEPTVVADEQLFETSAAAADAKDQRLTAYTRKHCVRDSRFDLWSTHQNCGPAVWDPKKPSKPARFDLCKRALAYSDSAVGPPPDPPRRDYDDLLMKKGCMRHFEALRGFRYLQSTPWWVETPRLTEDEMTSADASVDRRYFFTPCDDLNATANVWYRADQQHGYRRLGTRMRPHAKPVWRVRPVPIVNVYSRAHGHCFFTCRLWGAYEQAGAKSLTSPTMKALIYAMVPVMAVVGWRTMDAPKRSGGAHIGVPKLRDLMKSYCLGSDYKTEMLESLGQLSIGYELPYYHSRPLVSVLDLPDCIDCKNYEAFPPLD</sequence>
<proteinExistence type="predicted"/>
<dbReference type="EMBL" id="KJ627438">
    <property type="protein sequence ID" value="AIC32466.1"/>
    <property type="molecule type" value="Genomic_DNA"/>
</dbReference>
<dbReference type="GeneID" id="11266441"/>
<evidence type="ECO:0000313" key="6">
    <source>
        <dbReference type="Proteomes" id="UP000128453"/>
    </source>
</evidence>
<evidence type="ECO:0000313" key="4">
    <source>
        <dbReference type="EMBL" id="AJP55599.1"/>
    </source>
</evidence>
<evidence type="ECO:0000313" key="9">
    <source>
        <dbReference type="Proteomes" id="UP000160099"/>
    </source>
</evidence>
<evidence type="ECO:0000313" key="7">
    <source>
        <dbReference type="Proteomes" id="UP000130752"/>
    </source>
</evidence>
<reference evidence="6 7" key="5">
    <citation type="journal article" date="2015" name="PLoS Pathog.">
        <title>Rational development of an attenuated recombinant cyprinid herpesvirus 3 vaccine using prokaryotic mutagenesis and in vivo bioluminescent imaging.</title>
        <authorList>
            <person name="Boutier M."/>
            <person name="Ronsmans M."/>
            <person name="Ouyang P."/>
            <person name="Fournier G."/>
            <person name="Reschner A."/>
            <person name="Rakus K."/>
            <person name="Wilkie G.S."/>
            <person name="Farnir F."/>
            <person name="Bayrou C."/>
            <person name="Lieffrig F."/>
            <person name="Li H."/>
            <person name="Desmecht D."/>
            <person name="Davison A.J."/>
            <person name="Vanderplasschen A."/>
        </authorList>
    </citation>
    <scope>NUCLEOTIDE SEQUENCE [LARGE SCALE GENOMIC DNA]</scope>
    <source>
        <strain evidence="4">FL</strain>
    </source>
</reference>
<accession>A3QMS9</accession>
<gene>
    <name evidence="3" type="ORF">CyHV3-GZ_ORF111R</name>
    <name evidence="2" type="ORF">CyHV3_ORF111</name>
</gene>
<evidence type="ECO:0000313" key="8">
    <source>
        <dbReference type="Proteomes" id="UP000156776"/>
    </source>
</evidence>
<dbReference type="RefSeq" id="YP_001096146.1">
    <property type="nucleotide sequence ID" value="NC_009127.1"/>
</dbReference>
<dbReference type="EMBL" id="KP343684">
    <property type="protein sequence ID" value="AJP55754.1"/>
    <property type="molecule type" value="Genomic_DNA"/>
</dbReference>
<dbReference type="Proteomes" id="UP000156776">
    <property type="component" value="Segment"/>
</dbReference>
<dbReference type="Proteomes" id="UP000160099">
    <property type="component" value="Segment"/>
</dbReference>
<reference evidence="2" key="2">
    <citation type="submission" date="2007-03" db="EMBL/GenBank/DDBJ databases">
        <title>Comparative genomics of carp herpesviruses.</title>
        <authorList>
            <person name="Davison A.J."/>
            <person name="Kurobe T."/>
            <person name="Gatherer D."/>
            <person name="Cunningham C."/>
            <person name="Waltzek T.B."/>
            <person name="Korf I."/>
            <person name="Fukuda H."/>
            <person name="Hedrick R.P."/>
        </authorList>
    </citation>
    <scope>NUCLEOTIDE SEQUENCE</scope>
    <source>
        <strain evidence="2">KHV-U</strain>
    </source>
</reference>
<dbReference type="Proteomes" id="UP000128453">
    <property type="component" value="Segment"/>
</dbReference>
<reference evidence="6 7" key="3">
    <citation type="journal article" date="2008" name="J. Virol.">
        <title>Cloning of the koi herpesvirus genome as an infectious bacterial artificial chromosome demonstrates that disruption of the thymidine kinase locus induces partial attenuation in Cyprinus carpio koi.</title>
        <authorList>
            <person name="Costes B."/>
            <person name="Fournier G."/>
            <person name="Michel B."/>
            <person name="Delforge C."/>
            <person name="Raj V.S."/>
            <person name="Dewals B."/>
            <person name="Gillet L."/>
            <person name="Drion P."/>
            <person name="Body A."/>
            <person name="Schynts F."/>
            <person name="Lieffrig F."/>
            <person name="Vanderplasschen A."/>
        </authorList>
    </citation>
    <scope>NUCLEOTIDE SEQUENCE [LARGE SCALE GENOMIC DNA]</scope>
    <source>
        <strain evidence="4">FL</strain>
    </source>
</reference>
<dbReference type="EMBL" id="DQ657948">
    <property type="protein sequence ID" value="ABG42938.1"/>
    <property type="molecule type" value="Genomic_DNA"/>
</dbReference>
<dbReference type="OrthoDB" id="9383at10239"/>
<dbReference type="Proteomes" id="UP000130752">
    <property type="component" value="Segment"/>
</dbReference>
<dbReference type="EMBL" id="DQ177346">
    <property type="protein sequence ID" value="ABF81820.1"/>
    <property type="molecule type" value="Genomic_DNA"/>
</dbReference>